<dbReference type="SUPFAM" id="SSF51726">
    <property type="entry name" value="UROD/MetE-like"/>
    <property type="match status" value="1"/>
</dbReference>
<dbReference type="Proteomes" id="UP000182278">
    <property type="component" value="Unassembled WGS sequence"/>
</dbReference>
<gene>
    <name evidence="2" type="ORF">AUJ66_01030</name>
</gene>
<name>A0A1J4SG15_9BACT</name>
<evidence type="ECO:0000313" key="3">
    <source>
        <dbReference type="Proteomes" id="UP000182278"/>
    </source>
</evidence>
<protein>
    <recommendedName>
        <fullName evidence="1">Uroporphyrinogen decarboxylase (URO-D) domain-containing protein</fullName>
    </recommendedName>
</protein>
<dbReference type="GO" id="GO:0004853">
    <property type="term" value="F:uroporphyrinogen decarboxylase activity"/>
    <property type="evidence" value="ECO:0007669"/>
    <property type="project" value="InterPro"/>
</dbReference>
<dbReference type="AlphaFoldDB" id="A0A1J4SG15"/>
<proteinExistence type="predicted"/>
<reference evidence="2 3" key="1">
    <citation type="journal article" date="2016" name="Environ. Microbiol.">
        <title>Genomic resolution of a cold subsurface aquifer community provides metabolic insights for novel microbes adapted to high CO concentrations.</title>
        <authorList>
            <person name="Probst A.J."/>
            <person name="Castelle C.J."/>
            <person name="Singh A."/>
            <person name="Brown C.T."/>
            <person name="Anantharaman K."/>
            <person name="Sharon I."/>
            <person name="Hug L.A."/>
            <person name="Burstein D."/>
            <person name="Emerson J.B."/>
            <person name="Thomas B.C."/>
            <person name="Banfield J.F."/>
        </authorList>
    </citation>
    <scope>NUCLEOTIDE SEQUENCE [LARGE SCALE GENOMIC DNA]</scope>
    <source>
        <strain evidence="2">CG1_02_38_46</strain>
    </source>
</reference>
<dbReference type="PANTHER" id="PTHR47099">
    <property type="entry name" value="METHYLCOBAMIDE:COM METHYLTRANSFERASE MTBA"/>
    <property type="match status" value="1"/>
</dbReference>
<dbReference type="InterPro" id="IPR038071">
    <property type="entry name" value="UROD/MetE-like_sf"/>
</dbReference>
<organism evidence="2 3">
    <name type="scientific">Candidatus Desantisbacteria bacterium CG1_02_38_46</name>
    <dbReference type="NCBI Taxonomy" id="1817893"/>
    <lineage>
        <taxon>Bacteria</taxon>
        <taxon>Candidatus Desantisiibacteriota</taxon>
    </lineage>
</organism>
<sequence>MTSRERLLIALKGKMPDRVPANLYEINPHSEGTFYTTEESFRDIIEFLKNEADSFGWGPVDSGIFHSDPKKITARTETKEKGNSTFYRTEIETPKGYLTCDTRVDEGVATTWVLKHFIENDEDIEKFLSMEYYPHQPDLTNFFKLEEIMKENGRGVMLLSLADAVCEVAGTTKFEFFATKSVEDKKTVLKLINVFQERLIGQYEYLARNVQDTVFRICGPEYVTPPLMPPSYFHEFVAVPDRKLSNIVHKYSENRNFVCIHSHGKIGKVLDEIVSIGIDVLEPVESLPASTADVTLEEVRKRVGDNVCLMGNIQTRYLDYCSREELDAIIKTAIHQGGKNGAFVLIPTGAPIVSPLQGQTKENIKQYFESAHKYGQYPLK</sequence>
<dbReference type="Pfam" id="PF01208">
    <property type="entry name" value="URO-D"/>
    <property type="match status" value="1"/>
</dbReference>
<dbReference type="Gene3D" id="3.20.20.210">
    <property type="match status" value="1"/>
</dbReference>
<dbReference type="GO" id="GO:0006779">
    <property type="term" value="P:porphyrin-containing compound biosynthetic process"/>
    <property type="evidence" value="ECO:0007669"/>
    <property type="project" value="InterPro"/>
</dbReference>
<comment type="caution">
    <text evidence="2">The sequence shown here is derived from an EMBL/GenBank/DDBJ whole genome shotgun (WGS) entry which is preliminary data.</text>
</comment>
<evidence type="ECO:0000313" key="2">
    <source>
        <dbReference type="EMBL" id="OIN98377.1"/>
    </source>
</evidence>
<accession>A0A1J4SG15</accession>
<dbReference type="PANTHER" id="PTHR47099:SF1">
    <property type="entry name" value="METHYLCOBAMIDE:COM METHYLTRANSFERASE MTBA"/>
    <property type="match status" value="1"/>
</dbReference>
<feature type="domain" description="Uroporphyrinogen decarboxylase (URO-D)" evidence="1">
    <location>
        <begin position="160"/>
        <end position="374"/>
    </location>
</feature>
<dbReference type="EMBL" id="MNUO01000014">
    <property type="protein sequence ID" value="OIN98377.1"/>
    <property type="molecule type" value="Genomic_DNA"/>
</dbReference>
<dbReference type="InterPro" id="IPR052024">
    <property type="entry name" value="Methanogen_methyltrans"/>
</dbReference>
<dbReference type="InterPro" id="IPR000257">
    <property type="entry name" value="Uroporphyrinogen_deCOase"/>
</dbReference>
<dbReference type="STRING" id="1817893.AUJ66_01030"/>
<evidence type="ECO:0000259" key="1">
    <source>
        <dbReference type="Pfam" id="PF01208"/>
    </source>
</evidence>